<dbReference type="PROSITE" id="PS01179">
    <property type="entry name" value="PID"/>
    <property type="match status" value="1"/>
</dbReference>
<sequence length="1260" mass="145019">MQQDSNNMQQIQNYQNTNHLLSPKASKQVDIQFYATYDGLSDDINSSLGRQSSLSNQASLKTVQFHPSHANVNAASHEYLTFDKHHQPRLSHQQNQIMMLDLKNFQTQNYQYQNLNSYPRQNSQVQNNQGGGNASMVSQRNTTESMSEKNSPSGKNYKQNNQLGFKIQNMKETFQQQQPHLSQQQQVSSNFQQQPHILANVNHHLNSNPYQRPNLQTSIQQIIMEEDAISPLSRGVTPYTNNSDQKQNKNLTKIANFYSQTQQNQPNHSSQQHLQHQQQLLIRKNNFTSSPNQSLQMHQDDLTMANTTSGRHTVNTMHQRKNSSSNFSHSNGGNVKDSLMTHTVDGKQLPPLDPKSSQGSFHNQIHSRQINKKRLSTQNIDSNALGEQASPSKLLKYPKQQSHKDIIRPSSQLQDSSNFQSLGQGYNSINNPGSSLDRKQSQLVEQKKQKSFTKQNLNNILQEQQIGNLKQQSSNQKKAPAHRQSPYSINQTAELMHINDKRAGGNSQNSRQKKLKNVIQSYSSTNNTNQQIQQMNVPRFSNPSRFDLSSSPMSMNGPESSHYNAAGYQTLLGYGAGEDLSKRIATQQASTYSPSAFSMYPKSINNQNEQLVSQQQQNNSNIRKQFSQTQMRTMSQNGQGTNHNGQGIQNLRQSKIDPVTRGNSQQHLTNSINKYLGKKKIHKTKHQKDGLKLNLSNILLNQRQNESNDTTAYDQALTAKSNIQGGQVKVTKAQTTKNGKKLQINVKKIPELKNFKLVQNNLSSQIGPFITTDDRRLVNYKSKNIIQQHQSELISFEFTSARVLPSSKNDQLSLGRDFDNNQEILVKTNDYQITDTDDNRSNVKSNQLDFQKPQSQQYFQRKKESQSIYLEDQKFPRVVIDTEMHANEFLLDKELCEIKDKISLDQNVLKVQEVKQTLNAILEKKNLGRLTEIIDQMLNIYQFQIDSQQKFIQQSQSVSPSAYQILKEDNLRQNQKIQDLQNISDHNGEENEKLKKQVFELQQENSSQKFTIEQLIKDKKSERDQKSNEDALKRVTKELGQMYEQNQEQQKEIKKLKKELKESQSREKDYLSVLKNTSEFSKLAIEQQQRVQNIQVLQQNEFVQNSIQQQNNEHKLKVIPKLNLKLAMKNQMSSAVNSSERMGQNLSNQSRHKIQKQYEQNESFKQGGDDDDYNKDEEIDQIGELVKPQNADNNKNQTNKFVPPLKMKTLASNFEKIQEPKMGLDMKKLSKIQDFQDEFMDKYEEFSLSWREAIRREKRF</sequence>
<dbReference type="AlphaFoldDB" id="A0A077ZP70"/>
<reference evidence="4 5" key="1">
    <citation type="submission" date="2014-06" db="EMBL/GenBank/DDBJ databases">
        <authorList>
            <person name="Swart Estienne"/>
        </authorList>
    </citation>
    <scope>NUCLEOTIDE SEQUENCE [LARGE SCALE GENOMIC DNA]</scope>
    <source>
        <strain evidence="4 5">130c</strain>
    </source>
</reference>
<evidence type="ECO:0000313" key="4">
    <source>
        <dbReference type="EMBL" id="CDW71185.1"/>
    </source>
</evidence>
<feature type="region of interest" description="Disordered" evidence="2">
    <location>
        <begin position="382"/>
        <end position="451"/>
    </location>
</feature>
<feature type="compositionally biased region" description="Polar residues" evidence="2">
    <location>
        <begin position="135"/>
        <end position="159"/>
    </location>
</feature>
<evidence type="ECO:0000256" key="2">
    <source>
        <dbReference type="SAM" id="MobiDB-lite"/>
    </source>
</evidence>
<feature type="compositionally biased region" description="Basic and acidic residues" evidence="2">
    <location>
        <begin position="436"/>
        <end position="448"/>
    </location>
</feature>
<accession>A0A077ZP70</accession>
<feature type="region of interest" description="Disordered" evidence="2">
    <location>
        <begin position="120"/>
        <end position="159"/>
    </location>
</feature>
<feature type="domain" description="PID" evidence="3">
    <location>
        <begin position="726"/>
        <end position="796"/>
    </location>
</feature>
<protein>
    <recommendedName>
        <fullName evidence="3">PID domain-containing protein</fullName>
    </recommendedName>
</protein>
<feature type="compositionally biased region" description="Polar residues" evidence="2">
    <location>
        <begin position="409"/>
        <end position="434"/>
    </location>
</feature>
<proteinExistence type="predicted"/>
<name>A0A077ZP70_STYLE</name>
<feature type="coiled-coil region" evidence="1">
    <location>
        <begin position="1032"/>
        <end position="1073"/>
    </location>
</feature>
<feature type="region of interest" description="Disordered" evidence="2">
    <location>
        <begin position="1133"/>
        <end position="1173"/>
    </location>
</feature>
<gene>
    <name evidence="4" type="primary">Contig10444.g11146</name>
    <name evidence="4" type="ORF">STYLEM_125</name>
</gene>
<keyword evidence="5" id="KW-1185">Reference proteome</keyword>
<dbReference type="Proteomes" id="UP000039865">
    <property type="component" value="Unassembled WGS sequence"/>
</dbReference>
<evidence type="ECO:0000313" key="5">
    <source>
        <dbReference type="Proteomes" id="UP000039865"/>
    </source>
</evidence>
<feature type="compositionally biased region" description="Low complexity" evidence="2">
    <location>
        <begin position="322"/>
        <end position="334"/>
    </location>
</feature>
<feature type="compositionally biased region" description="Polar residues" evidence="2">
    <location>
        <begin position="1133"/>
        <end position="1149"/>
    </location>
</feature>
<organism evidence="4 5">
    <name type="scientific">Stylonychia lemnae</name>
    <name type="common">Ciliate</name>
    <dbReference type="NCBI Taxonomy" id="5949"/>
    <lineage>
        <taxon>Eukaryota</taxon>
        <taxon>Sar</taxon>
        <taxon>Alveolata</taxon>
        <taxon>Ciliophora</taxon>
        <taxon>Intramacronucleata</taxon>
        <taxon>Spirotrichea</taxon>
        <taxon>Stichotrichia</taxon>
        <taxon>Sporadotrichida</taxon>
        <taxon>Oxytrichidae</taxon>
        <taxon>Stylonychinae</taxon>
        <taxon>Stylonychia</taxon>
    </lineage>
</organism>
<feature type="region of interest" description="Disordered" evidence="2">
    <location>
        <begin position="316"/>
        <end position="368"/>
    </location>
</feature>
<feature type="compositionally biased region" description="Polar residues" evidence="2">
    <location>
        <begin position="355"/>
        <end position="368"/>
    </location>
</feature>
<keyword evidence="1" id="KW-0175">Coiled coil</keyword>
<dbReference type="EMBL" id="CCKQ01000115">
    <property type="protein sequence ID" value="CDW71185.1"/>
    <property type="molecule type" value="Genomic_DNA"/>
</dbReference>
<evidence type="ECO:0000256" key="1">
    <source>
        <dbReference type="SAM" id="Coils"/>
    </source>
</evidence>
<dbReference type="InParanoid" id="A0A077ZP70"/>
<dbReference type="InterPro" id="IPR006020">
    <property type="entry name" value="PTB/PI_dom"/>
</dbReference>
<evidence type="ECO:0000259" key="3">
    <source>
        <dbReference type="PROSITE" id="PS01179"/>
    </source>
</evidence>